<protein>
    <submittedName>
        <fullName evidence="4">Uncharacterized protein</fullName>
    </submittedName>
</protein>
<reference evidence="4" key="1">
    <citation type="submission" date="2019-08" db="EMBL/GenBank/DDBJ databases">
        <title>The genome of the North American firefly Photinus pyralis.</title>
        <authorList>
            <consortium name="Photinus pyralis genome working group"/>
            <person name="Fallon T.R."/>
            <person name="Sander Lower S.E."/>
            <person name="Weng J.-K."/>
        </authorList>
    </citation>
    <scope>NUCLEOTIDE SEQUENCE</scope>
    <source>
        <strain evidence="4">TRF0915ILg1</strain>
        <tissue evidence="4">Whole body</tissue>
    </source>
</reference>
<dbReference type="EMBL" id="VTPC01090572">
    <property type="protein sequence ID" value="KAF2882976.1"/>
    <property type="molecule type" value="Genomic_DNA"/>
</dbReference>
<dbReference type="InterPro" id="IPR037856">
    <property type="entry name" value="Sdc1/DPY30"/>
</dbReference>
<evidence type="ECO:0000256" key="1">
    <source>
        <dbReference type="ARBA" id="ARBA00010849"/>
    </source>
</evidence>
<dbReference type="CDD" id="cd22966">
    <property type="entry name" value="DD_DYDC-like"/>
    <property type="match status" value="1"/>
</dbReference>
<dbReference type="Gene3D" id="1.20.890.10">
    <property type="entry name" value="cAMP-dependent protein kinase regulatory subunit, dimerization-anchoring domain"/>
    <property type="match status" value="1"/>
</dbReference>
<gene>
    <name evidence="4" type="ORF">ILUMI_23204</name>
</gene>
<sequence>MDRKSNKSQSQETEDSTMEVEQTKPSFNKRSTITEQLDILVGNLTYKVLEAQKNYKMNKKSLLDERKELFHKSDLSNSQLAFALAELDQKIADNDNMHDEEILVLKGQRMELLKDLALKTQNLDATICALQLQNDEMLSDLKEQKLHAAPAELEEINRRIEELKRIFFNDMKTLKELQAVMPKGSNFEDYSVPEILESRGLRLTPSGYFLTETGRLLTYSEASCMGLLEGIDHISWESVLRTYQDIKKSSSDMSLTTPTTMSASKISCKDAEYLSTTLVKPLTLALTEITTIQPRDPIHYLSHRLFKYRYNQEINITRQQEALQLINERKQLEQEKWSAMIEEKTRKIVLDMIIKAEEEAIRNELERIARETATINVGEDGE</sequence>
<dbReference type="Pfam" id="PF05186">
    <property type="entry name" value="Dpy-30"/>
    <property type="match status" value="1"/>
</dbReference>
<keyword evidence="2" id="KW-0175">Coiled coil</keyword>
<comment type="similarity">
    <text evidence="1">Belongs to the dpy-30 family.</text>
</comment>
<dbReference type="Proteomes" id="UP000801492">
    <property type="component" value="Unassembled WGS sequence"/>
</dbReference>
<name>A0A8K0G1V3_IGNLU</name>
<evidence type="ECO:0000256" key="2">
    <source>
        <dbReference type="SAM" id="Coils"/>
    </source>
</evidence>
<dbReference type="OrthoDB" id="432281at2759"/>
<evidence type="ECO:0000256" key="3">
    <source>
        <dbReference type="SAM" id="MobiDB-lite"/>
    </source>
</evidence>
<evidence type="ECO:0000313" key="5">
    <source>
        <dbReference type="Proteomes" id="UP000801492"/>
    </source>
</evidence>
<feature type="coiled-coil region" evidence="2">
    <location>
        <begin position="315"/>
        <end position="374"/>
    </location>
</feature>
<dbReference type="AlphaFoldDB" id="A0A8K0G1V3"/>
<dbReference type="InterPro" id="IPR049630">
    <property type="entry name" value="DYDC-like_DD"/>
</dbReference>
<comment type="caution">
    <text evidence="4">The sequence shown here is derived from an EMBL/GenBank/DDBJ whole genome shotgun (WGS) entry which is preliminary data.</text>
</comment>
<evidence type="ECO:0000313" key="4">
    <source>
        <dbReference type="EMBL" id="KAF2882976.1"/>
    </source>
</evidence>
<accession>A0A8K0G1V3</accession>
<dbReference type="GO" id="GO:0048188">
    <property type="term" value="C:Set1C/COMPASS complex"/>
    <property type="evidence" value="ECO:0007669"/>
    <property type="project" value="InterPro"/>
</dbReference>
<keyword evidence="5" id="KW-1185">Reference proteome</keyword>
<feature type="compositionally biased region" description="Polar residues" evidence="3">
    <location>
        <begin position="19"/>
        <end position="28"/>
    </location>
</feature>
<organism evidence="4 5">
    <name type="scientific">Ignelater luminosus</name>
    <name type="common">Cucubano</name>
    <name type="synonym">Pyrophorus luminosus</name>
    <dbReference type="NCBI Taxonomy" id="2038154"/>
    <lineage>
        <taxon>Eukaryota</taxon>
        <taxon>Metazoa</taxon>
        <taxon>Ecdysozoa</taxon>
        <taxon>Arthropoda</taxon>
        <taxon>Hexapoda</taxon>
        <taxon>Insecta</taxon>
        <taxon>Pterygota</taxon>
        <taxon>Neoptera</taxon>
        <taxon>Endopterygota</taxon>
        <taxon>Coleoptera</taxon>
        <taxon>Polyphaga</taxon>
        <taxon>Elateriformia</taxon>
        <taxon>Elateroidea</taxon>
        <taxon>Elateridae</taxon>
        <taxon>Agrypninae</taxon>
        <taxon>Pyrophorini</taxon>
        <taxon>Ignelater</taxon>
    </lineage>
</organism>
<dbReference type="PANTHER" id="PTHR23356:SF16">
    <property type="entry name" value="DPY30 DOMAIN CONTAINING 2"/>
    <property type="match status" value="1"/>
</dbReference>
<dbReference type="PANTHER" id="PTHR23356">
    <property type="entry name" value="DPY30-RELATED"/>
    <property type="match status" value="1"/>
</dbReference>
<dbReference type="InterPro" id="IPR007858">
    <property type="entry name" value="Dpy-30_motif"/>
</dbReference>
<proteinExistence type="inferred from homology"/>
<feature type="region of interest" description="Disordered" evidence="3">
    <location>
        <begin position="1"/>
        <end position="28"/>
    </location>
</feature>